<sequence>MKNSKNIKQAVFVIGFIALLLGAFGAIADQSVIHYFLPIHAGFMFMGMAVLHKEETTTAATQKLQK</sequence>
<evidence type="ECO:0000313" key="2">
    <source>
        <dbReference type="EMBL" id="KPM32507.1"/>
    </source>
</evidence>
<keyword evidence="1" id="KW-0472">Membrane</keyword>
<evidence type="ECO:0000313" key="3">
    <source>
        <dbReference type="Proteomes" id="UP000050280"/>
    </source>
</evidence>
<dbReference type="AlphaFoldDB" id="A0A0P7AGE6"/>
<keyword evidence="1" id="KW-0812">Transmembrane</keyword>
<dbReference type="RefSeq" id="WP_054558161.1">
    <property type="nucleotide sequence ID" value="NZ_LDJX01000002.1"/>
</dbReference>
<dbReference type="EMBL" id="LDJX01000002">
    <property type="protein sequence ID" value="KPM32507.1"/>
    <property type="molecule type" value="Genomic_DNA"/>
</dbReference>
<keyword evidence="1" id="KW-1133">Transmembrane helix</keyword>
<feature type="transmembrane region" description="Helical" evidence="1">
    <location>
        <begin position="35"/>
        <end position="52"/>
    </location>
</feature>
<proteinExistence type="predicted"/>
<protein>
    <submittedName>
        <fullName evidence="2">Uncharacterized protein</fullName>
    </submittedName>
</protein>
<accession>A0A0P7AGE6</accession>
<comment type="caution">
    <text evidence="2">The sequence shown here is derived from an EMBL/GenBank/DDBJ whole genome shotgun (WGS) entry which is preliminary data.</text>
</comment>
<name>A0A0P7AGE6_9FLAO</name>
<dbReference type="STRING" id="1300341.I595_925"/>
<keyword evidence="3" id="KW-1185">Reference proteome</keyword>
<organism evidence="2 3">
    <name type="scientific">Croceitalea dokdonensis DOKDO 023</name>
    <dbReference type="NCBI Taxonomy" id="1300341"/>
    <lineage>
        <taxon>Bacteria</taxon>
        <taxon>Pseudomonadati</taxon>
        <taxon>Bacteroidota</taxon>
        <taxon>Flavobacteriia</taxon>
        <taxon>Flavobacteriales</taxon>
        <taxon>Flavobacteriaceae</taxon>
        <taxon>Croceitalea</taxon>
    </lineage>
</organism>
<reference evidence="2 3" key="1">
    <citation type="submission" date="2015-09" db="EMBL/GenBank/DDBJ databases">
        <title>Genome sequence of the marine flavobacterium Croceitalea dokdonensis DOKDO 023 that contains proton- and sodium-pumping rhodopsins.</title>
        <authorList>
            <person name="Kwon S.-K."/>
            <person name="Lee H.K."/>
            <person name="Kwak M.-J."/>
            <person name="Kim J.F."/>
        </authorList>
    </citation>
    <scope>NUCLEOTIDE SEQUENCE [LARGE SCALE GENOMIC DNA]</scope>
    <source>
        <strain evidence="2 3">DOKDO 023</strain>
    </source>
</reference>
<gene>
    <name evidence="2" type="ORF">I595_925</name>
</gene>
<dbReference type="Proteomes" id="UP000050280">
    <property type="component" value="Unassembled WGS sequence"/>
</dbReference>
<evidence type="ECO:0000256" key="1">
    <source>
        <dbReference type="SAM" id="Phobius"/>
    </source>
</evidence>